<evidence type="ECO:0000313" key="6">
    <source>
        <dbReference type="EMBL" id="OAQ27347.1"/>
    </source>
</evidence>
<evidence type="ECO:0000256" key="1">
    <source>
        <dbReference type="ARBA" id="ARBA00004141"/>
    </source>
</evidence>
<comment type="subcellular location">
    <subcellularLocation>
        <location evidence="1">Membrane</location>
        <topology evidence="1">Multi-pass membrane protein</topology>
    </subcellularLocation>
</comment>
<feature type="transmembrane region" description="Helical" evidence="5">
    <location>
        <begin position="183"/>
        <end position="203"/>
    </location>
</feature>
<keyword evidence="3 5" id="KW-1133">Transmembrane helix</keyword>
<feature type="transmembrane region" description="Helical" evidence="5">
    <location>
        <begin position="21"/>
        <end position="40"/>
    </location>
</feature>
<evidence type="ECO:0000256" key="2">
    <source>
        <dbReference type="ARBA" id="ARBA00022692"/>
    </source>
</evidence>
<dbReference type="InterPro" id="IPR036259">
    <property type="entry name" value="MFS_trans_sf"/>
</dbReference>
<keyword evidence="7" id="KW-1185">Reference proteome</keyword>
<dbReference type="OrthoDB" id="6730379at2759"/>
<reference evidence="6 7" key="1">
    <citation type="submission" date="2016-05" db="EMBL/GenBank/DDBJ databases">
        <title>Genome sequencing reveals origins of a unique bacterial endosymbiosis in the earliest lineages of terrestrial Fungi.</title>
        <authorList>
            <consortium name="DOE Joint Genome Institute"/>
            <person name="Uehling J."/>
            <person name="Gryganskyi A."/>
            <person name="Hameed K."/>
            <person name="Tschaplinski T."/>
            <person name="Misztal P."/>
            <person name="Wu S."/>
            <person name="Desiro A."/>
            <person name="Vande Pol N."/>
            <person name="Du Z.-Y."/>
            <person name="Zienkiewicz A."/>
            <person name="Zienkiewicz K."/>
            <person name="Morin E."/>
            <person name="Tisserant E."/>
            <person name="Splivallo R."/>
            <person name="Hainaut M."/>
            <person name="Henrissat B."/>
            <person name="Ohm R."/>
            <person name="Kuo A."/>
            <person name="Yan J."/>
            <person name="Lipzen A."/>
            <person name="Nolan M."/>
            <person name="Labutti K."/>
            <person name="Barry K."/>
            <person name="Goldstein A."/>
            <person name="Labbe J."/>
            <person name="Schadt C."/>
            <person name="Tuskan G."/>
            <person name="Grigoriev I."/>
            <person name="Martin F."/>
            <person name="Vilgalys R."/>
            <person name="Bonito G."/>
        </authorList>
    </citation>
    <scope>NUCLEOTIDE SEQUENCE [LARGE SCALE GENOMIC DNA]</scope>
    <source>
        <strain evidence="6 7">AG-77</strain>
    </source>
</reference>
<sequence length="289" mass="30660">MAVAIVAIGTEFGYNKSQQGIILASFYFGYIVTPILGGTLSDRYGGKTVLATADKLNFLLQISLGALVWTVFTVCTPLAAAMGLTWAVIARIGLGLGEETVNQAVHVSGGQLEDEYEQIRSISSNGESILYRPLSSIPLGQTTSRHSEVLPSAIQGAMGLFAGYLGDKATQDWGWSSLMVRRVGQSVGSFGLGVFLLLAVKLAHTAMTAMILITIGMALNGFTMIGVSVYQHDFCPEHAGFIFSLGNTAGSLPAIVGVYFVGFLLDGHGANRWDVIWTTVCALYFVGAT</sequence>
<dbReference type="PANTHER" id="PTHR11662">
    <property type="entry name" value="SOLUTE CARRIER FAMILY 17"/>
    <property type="match status" value="1"/>
</dbReference>
<protein>
    <recommendedName>
        <fullName evidence="8">MFS general substrate transporter</fullName>
    </recommendedName>
</protein>
<dbReference type="EMBL" id="KV442058">
    <property type="protein sequence ID" value="OAQ27347.1"/>
    <property type="molecule type" value="Genomic_DNA"/>
</dbReference>
<dbReference type="Proteomes" id="UP000078512">
    <property type="component" value="Unassembled WGS sequence"/>
</dbReference>
<gene>
    <name evidence="6" type="ORF">K457DRAFT_156946</name>
</gene>
<dbReference type="Gene3D" id="1.20.1250.20">
    <property type="entry name" value="MFS general substrate transporter like domains"/>
    <property type="match status" value="2"/>
</dbReference>
<dbReference type="GO" id="GO:0016020">
    <property type="term" value="C:membrane"/>
    <property type="evidence" value="ECO:0007669"/>
    <property type="project" value="UniProtKB-SubCell"/>
</dbReference>
<feature type="transmembrane region" description="Helical" evidence="5">
    <location>
        <begin position="60"/>
        <end position="89"/>
    </location>
</feature>
<dbReference type="InterPro" id="IPR050382">
    <property type="entry name" value="MFS_Na/Anion_cotransporter"/>
</dbReference>
<dbReference type="PANTHER" id="PTHR11662:SF399">
    <property type="entry name" value="FI19708P1-RELATED"/>
    <property type="match status" value="1"/>
</dbReference>
<organism evidence="6 7">
    <name type="scientific">Linnemannia elongata AG-77</name>
    <dbReference type="NCBI Taxonomy" id="1314771"/>
    <lineage>
        <taxon>Eukaryota</taxon>
        <taxon>Fungi</taxon>
        <taxon>Fungi incertae sedis</taxon>
        <taxon>Mucoromycota</taxon>
        <taxon>Mortierellomycotina</taxon>
        <taxon>Mortierellomycetes</taxon>
        <taxon>Mortierellales</taxon>
        <taxon>Mortierellaceae</taxon>
        <taxon>Linnemannia</taxon>
    </lineage>
</organism>
<feature type="transmembrane region" description="Helical" evidence="5">
    <location>
        <begin position="209"/>
        <end position="230"/>
    </location>
</feature>
<evidence type="ECO:0000313" key="7">
    <source>
        <dbReference type="Proteomes" id="UP000078512"/>
    </source>
</evidence>
<evidence type="ECO:0000256" key="5">
    <source>
        <dbReference type="SAM" id="Phobius"/>
    </source>
</evidence>
<feature type="non-terminal residue" evidence="6">
    <location>
        <position position="289"/>
    </location>
</feature>
<keyword evidence="4 5" id="KW-0472">Membrane</keyword>
<evidence type="ECO:0008006" key="8">
    <source>
        <dbReference type="Google" id="ProtNLM"/>
    </source>
</evidence>
<accession>A0A197JQ02</accession>
<dbReference type="SUPFAM" id="SSF103473">
    <property type="entry name" value="MFS general substrate transporter"/>
    <property type="match status" value="2"/>
</dbReference>
<dbReference type="STRING" id="1314771.A0A197JQ02"/>
<name>A0A197JQ02_9FUNG</name>
<feature type="transmembrane region" description="Helical" evidence="5">
    <location>
        <begin position="242"/>
        <end position="265"/>
    </location>
</feature>
<keyword evidence="2 5" id="KW-0812">Transmembrane</keyword>
<evidence type="ECO:0000256" key="3">
    <source>
        <dbReference type="ARBA" id="ARBA00022989"/>
    </source>
</evidence>
<dbReference type="AlphaFoldDB" id="A0A197JQ02"/>
<proteinExistence type="predicted"/>
<evidence type="ECO:0000256" key="4">
    <source>
        <dbReference type="ARBA" id="ARBA00023136"/>
    </source>
</evidence>